<dbReference type="OrthoDB" id="3355480at2759"/>
<dbReference type="Gene3D" id="3.30.559.10">
    <property type="entry name" value="Chloramphenicol acetyltransferase-like domain"/>
    <property type="match status" value="1"/>
</dbReference>
<dbReference type="InterPro" id="IPR023213">
    <property type="entry name" value="CAT-like_dom_sf"/>
</dbReference>
<sequence length="478" mass="52663">RCERRLGPTEASYYLGSRGDLLEGGVNDMYLHLGFKARASLMAPARVLDAWTEITRRHVLLTSAVKFEDYYDIRFVYDSPLDPQEARAKAAQHLTLVTGKEGKGAETGAIDRAFDAEQEYDLFLLSTHFIGDGMALHSTANELLTLLAGPSDREQVRAAGPASHDDEAAALARAHVLAPAMESKLVLSERWGSRAWAAAKVEFENEQSKLVGGHAFPRARLGPRRTVVPTCSWSAADTKKILAACKRHGVTIAHAMFALSNLAHVRTVADGRRQPDLPTMLYSALNVRPSLVKEDPPVDWYHIAIGYFNIILPSFVPRSLSPADYFWHQCLSVKAQTSRAAKSPFLAPRTALMALEREQRSIGGEQESVGEKMVEQVHVDPTGRSQAPSTALMGLSMLGNLDGIYKHADFHGINLHTLTTGSRQRPGALLLFAYTFAGRLWVSLGYDENGFEPDTIERWRTALVAGVDELLWGDEDSE</sequence>
<dbReference type="Proteomes" id="UP000053890">
    <property type="component" value="Unassembled WGS sequence"/>
</dbReference>
<dbReference type="Gene3D" id="3.30.559.30">
    <property type="entry name" value="Nonribosomal peptide synthetase, condensation domain"/>
    <property type="match status" value="1"/>
</dbReference>
<dbReference type="OMA" id="LICAMHF"/>
<dbReference type="EMBL" id="KQ474073">
    <property type="protein sequence ID" value="KPV78279.1"/>
    <property type="molecule type" value="Genomic_DNA"/>
</dbReference>
<dbReference type="AlphaFoldDB" id="A0A194SCE8"/>
<evidence type="ECO:0000313" key="2">
    <source>
        <dbReference type="Proteomes" id="UP000053890"/>
    </source>
</evidence>
<dbReference type="RefSeq" id="XP_018274328.1">
    <property type="nucleotide sequence ID" value="XM_018412036.1"/>
</dbReference>
<protein>
    <recommendedName>
        <fullName evidence="3">Condensation domain-containing protein</fullName>
    </recommendedName>
</protein>
<keyword evidence="2" id="KW-1185">Reference proteome</keyword>
<proteinExistence type="predicted"/>
<organism evidence="1 2">
    <name type="scientific">Rhodotorula graminis (strain WP1)</name>
    <dbReference type="NCBI Taxonomy" id="578459"/>
    <lineage>
        <taxon>Eukaryota</taxon>
        <taxon>Fungi</taxon>
        <taxon>Dikarya</taxon>
        <taxon>Basidiomycota</taxon>
        <taxon>Pucciniomycotina</taxon>
        <taxon>Microbotryomycetes</taxon>
        <taxon>Sporidiobolales</taxon>
        <taxon>Sporidiobolaceae</taxon>
        <taxon>Rhodotorula</taxon>
    </lineage>
</organism>
<accession>A0A194SCE8</accession>
<feature type="non-terminal residue" evidence="1">
    <location>
        <position position="1"/>
    </location>
</feature>
<evidence type="ECO:0008006" key="3">
    <source>
        <dbReference type="Google" id="ProtNLM"/>
    </source>
</evidence>
<dbReference type="SUPFAM" id="SSF52777">
    <property type="entry name" value="CoA-dependent acyltransferases"/>
    <property type="match status" value="1"/>
</dbReference>
<gene>
    <name evidence="1" type="ORF">RHOBADRAFT_11250</name>
</gene>
<dbReference type="GeneID" id="28972485"/>
<reference evidence="1 2" key="1">
    <citation type="journal article" date="2015" name="Front. Microbiol.">
        <title>Genome sequence of the plant growth promoting endophytic yeast Rhodotorula graminis WP1.</title>
        <authorList>
            <person name="Firrincieli A."/>
            <person name="Otillar R."/>
            <person name="Salamov A."/>
            <person name="Schmutz J."/>
            <person name="Khan Z."/>
            <person name="Redman R.S."/>
            <person name="Fleck N.D."/>
            <person name="Lindquist E."/>
            <person name="Grigoriev I.V."/>
            <person name="Doty S.L."/>
        </authorList>
    </citation>
    <scope>NUCLEOTIDE SEQUENCE [LARGE SCALE GENOMIC DNA]</scope>
    <source>
        <strain evidence="1 2">WP1</strain>
    </source>
</reference>
<dbReference type="STRING" id="578459.A0A194SCE8"/>
<evidence type="ECO:0000313" key="1">
    <source>
        <dbReference type="EMBL" id="KPV78279.1"/>
    </source>
</evidence>
<name>A0A194SCE8_RHOGW</name>